<comment type="caution">
    <text evidence="13">The sequence shown here is derived from an EMBL/GenBank/DDBJ whole genome shotgun (WGS) entry which is preliminary data.</text>
</comment>
<dbReference type="InterPro" id="IPR008969">
    <property type="entry name" value="CarboxyPept-like_regulatory"/>
</dbReference>
<keyword evidence="7 8" id="KW-0998">Cell outer membrane</keyword>
<gene>
    <name evidence="13" type="ORF">EGT74_12195</name>
</gene>
<dbReference type="InterPro" id="IPR036942">
    <property type="entry name" value="Beta-barrel_TonB_sf"/>
</dbReference>
<evidence type="ECO:0000259" key="11">
    <source>
        <dbReference type="Pfam" id="PF00593"/>
    </source>
</evidence>
<sequence>MPIRFNRKMLYVMKWTAFLMLVACLQVHAEGFAQQITLSMKKAPLKKVFREVQKQTGLSFLCDGDLLKASGETDINLVKGSLNDLLNQCFDGTPYTYSIIEKTVVIKKAAVVPSPLLPVQDTSRHLTVKGRVTDTTGAPLPGVSIRLKNTQRGTVTSGDGYFTLTDVPSDGRLQFSAMGFRAMEQPVSSRSVINIQLGEDNKGLNEVVVVGYGSMKKADLTGAVGTVQAEDLSKVMSTNLGQAIQGRVTGVQVTQSSGQPGAGADIKVRGVGSVKSGNSPLVLVDGFVGNMNDIDADDVESMTVLKDAAAAAIYGARAANGVILVTTKSGKAGKPKIDLKAEYGWQSLTRKPDLLNAREWAQRQNEARIYRGKTPFWVGAQAPETITHSTDWLDYTFRKVPMQDYHIGISGGSEKTKYSIGMGYVDQDGVLIGTDFKRANIRLNLQQELSKRFRVGINAAYIRSRYNTTLQPYSASRPAGLVAVIAAPPTIPITNPDGLPGTARPNFPGENNDIYVQRFTPAVVHNNFDNFSRVSRILANVFLEADIIKGLKYRFVINASSINTFNQDFERKWAVYAPDDVEHKNPTGQNATANLRNFSSENTVWEMQHLLTYNRTFGQHSINALLGVSAEKGLGNEFDATKQGFPSNDLTVLDAGNVMSAINGSVSDYALASQFARLGYSYKDRYLFQANVRRDGSSVFMPGKQWAVFPSFSAGWRVSEENFMKKVPFISSLKLRASWGQLGNANIPSYAWVSRLDVSGGYIFGNPQTRVPAFVTYQMTNENVKWETTTTTNFGIDLGVLDNRLTLEADIYDKRTTDMLLDATIPFSAGFRDGPVVNLGEVRNSGWELALRYNDQVGDFHYGAGINLSHNKNELTDLGGVKPWVTTAVKMDKGLPLYSYWGYVADGIWRTKDEIANNPHEPGDVRPGMLRFRDLDGFDSKGKLTGKPDGKIDDADKTVIGSYMPKYVYGFNVDLSWKGFDLAVFFQGEKDKGMLIENVFGGNGEGESFNVDRFYWDNRAIIGSDGNVVSGTTPAAGAVKDDKIFNSWQVKDASYLRIKNLQIGYSIPSKLVRRANVQSVRLYLNATNLITWTDFIGFDPEMRPTEPANVNVFSRGGVDAYPVTKTVAIGARVIF</sequence>
<feature type="domain" description="TonB-dependent receptor-like beta-barrel" evidence="11">
    <location>
        <begin position="564"/>
        <end position="1089"/>
    </location>
</feature>
<keyword evidence="5 9" id="KW-0798">TonB box</keyword>
<dbReference type="NCBIfam" id="TIGR04057">
    <property type="entry name" value="SusC_RagA_signa"/>
    <property type="match status" value="1"/>
</dbReference>
<dbReference type="Pfam" id="PF00593">
    <property type="entry name" value="TonB_dep_Rec_b-barrel"/>
    <property type="match status" value="1"/>
</dbReference>
<feature type="signal peptide" evidence="10">
    <location>
        <begin position="1"/>
        <end position="29"/>
    </location>
</feature>
<dbReference type="Gene3D" id="2.60.40.1120">
    <property type="entry name" value="Carboxypeptidase-like, regulatory domain"/>
    <property type="match status" value="1"/>
</dbReference>
<dbReference type="InterPro" id="IPR023997">
    <property type="entry name" value="TonB-dep_OMP_SusC/RagA_CS"/>
</dbReference>
<evidence type="ECO:0000256" key="9">
    <source>
        <dbReference type="RuleBase" id="RU003357"/>
    </source>
</evidence>
<feature type="domain" description="TonB-dependent receptor plug" evidence="12">
    <location>
        <begin position="217"/>
        <end position="322"/>
    </location>
</feature>
<evidence type="ECO:0000256" key="2">
    <source>
        <dbReference type="ARBA" id="ARBA00022448"/>
    </source>
</evidence>
<evidence type="ECO:0000313" key="13">
    <source>
        <dbReference type="EMBL" id="RPE14225.1"/>
    </source>
</evidence>
<evidence type="ECO:0000256" key="3">
    <source>
        <dbReference type="ARBA" id="ARBA00022452"/>
    </source>
</evidence>
<dbReference type="SUPFAM" id="SSF56935">
    <property type="entry name" value="Porins"/>
    <property type="match status" value="1"/>
</dbReference>
<dbReference type="InterPro" id="IPR037066">
    <property type="entry name" value="Plug_dom_sf"/>
</dbReference>
<evidence type="ECO:0000313" key="14">
    <source>
        <dbReference type="Proteomes" id="UP000278351"/>
    </source>
</evidence>
<dbReference type="EMBL" id="RPDH01000001">
    <property type="protein sequence ID" value="RPE14225.1"/>
    <property type="molecule type" value="Genomic_DNA"/>
</dbReference>
<keyword evidence="4 8" id="KW-0812">Transmembrane</keyword>
<evidence type="ECO:0000256" key="7">
    <source>
        <dbReference type="ARBA" id="ARBA00023237"/>
    </source>
</evidence>
<protein>
    <submittedName>
        <fullName evidence="13">SusC/RagA family TonB-linked outer membrane protein</fullName>
    </submittedName>
</protein>
<name>A0A3N4Q3S6_9BACT</name>
<keyword evidence="14" id="KW-1185">Reference proteome</keyword>
<dbReference type="GO" id="GO:0009279">
    <property type="term" value="C:cell outer membrane"/>
    <property type="evidence" value="ECO:0007669"/>
    <property type="project" value="UniProtKB-SubCell"/>
</dbReference>
<keyword evidence="6 8" id="KW-0472">Membrane</keyword>
<keyword evidence="3 8" id="KW-1134">Transmembrane beta strand</keyword>
<feature type="chain" id="PRO_5018008560" evidence="10">
    <location>
        <begin position="30"/>
        <end position="1135"/>
    </location>
</feature>
<evidence type="ECO:0000256" key="5">
    <source>
        <dbReference type="ARBA" id="ARBA00023077"/>
    </source>
</evidence>
<keyword evidence="2 8" id="KW-0813">Transport</keyword>
<evidence type="ECO:0000256" key="8">
    <source>
        <dbReference type="PROSITE-ProRule" id="PRU01360"/>
    </source>
</evidence>
<dbReference type="Gene3D" id="2.40.170.20">
    <property type="entry name" value="TonB-dependent receptor, beta-barrel domain"/>
    <property type="match status" value="1"/>
</dbReference>
<dbReference type="FunFam" id="2.170.130.10:FF:000008">
    <property type="entry name" value="SusC/RagA family TonB-linked outer membrane protein"/>
    <property type="match status" value="1"/>
</dbReference>
<dbReference type="NCBIfam" id="TIGR04056">
    <property type="entry name" value="OMP_RagA_SusC"/>
    <property type="match status" value="1"/>
</dbReference>
<evidence type="ECO:0000256" key="1">
    <source>
        <dbReference type="ARBA" id="ARBA00004571"/>
    </source>
</evidence>
<dbReference type="InterPro" id="IPR012910">
    <property type="entry name" value="Plug_dom"/>
</dbReference>
<evidence type="ECO:0000259" key="12">
    <source>
        <dbReference type="Pfam" id="PF07715"/>
    </source>
</evidence>
<dbReference type="InterPro" id="IPR039426">
    <property type="entry name" value="TonB-dep_rcpt-like"/>
</dbReference>
<dbReference type="Pfam" id="PF13715">
    <property type="entry name" value="CarbopepD_reg_2"/>
    <property type="match status" value="1"/>
</dbReference>
<evidence type="ECO:0000256" key="6">
    <source>
        <dbReference type="ARBA" id="ARBA00023136"/>
    </source>
</evidence>
<reference evidence="13 14" key="1">
    <citation type="submission" date="2018-11" db="EMBL/GenBank/DDBJ databases">
        <title>Chitinophaga lutea sp.nov., isolate from arsenic contaminated soil.</title>
        <authorList>
            <person name="Zong Y."/>
        </authorList>
    </citation>
    <scope>NUCLEOTIDE SEQUENCE [LARGE SCALE GENOMIC DNA]</scope>
    <source>
        <strain evidence="13 14">ZY74</strain>
    </source>
</reference>
<dbReference type="InterPro" id="IPR023996">
    <property type="entry name" value="TonB-dep_OMP_SusC/RagA"/>
</dbReference>
<proteinExistence type="inferred from homology"/>
<dbReference type="InterPro" id="IPR000531">
    <property type="entry name" value="Beta-barrel_TonB"/>
</dbReference>
<comment type="similarity">
    <text evidence="8 9">Belongs to the TonB-dependent receptor family.</text>
</comment>
<dbReference type="Proteomes" id="UP000278351">
    <property type="component" value="Unassembled WGS sequence"/>
</dbReference>
<dbReference type="Gene3D" id="2.170.130.10">
    <property type="entry name" value="TonB-dependent receptor, plug domain"/>
    <property type="match status" value="1"/>
</dbReference>
<organism evidence="13 14">
    <name type="scientific">Chitinophaga lutea</name>
    <dbReference type="NCBI Taxonomy" id="2488634"/>
    <lineage>
        <taxon>Bacteria</taxon>
        <taxon>Pseudomonadati</taxon>
        <taxon>Bacteroidota</taxon>
        <taxon>Chitinophagia</taxon>
        <taxon>Chitinophagales</taxon>
        <taxon>Chitinophagaceae</taxon>
        <taxon>Chitinophaga</taxon>
    </lineage>
</organism>
<dbReference type="Pfam" id="PF07715">
    <property type="entry name" value="Plug"/>
    <property type="match status" value="1"/>
</dbReference>
<dbReference type="SUPFAM" id="SSF49464">
    <property type="entry name" value="Carboxypeptidase regulatory domain-like"/>
    <property type="match status" value="1"/>
</dbReference>
<keyword evidence="10" id="KW-0732">Signal</keyword>
<evidence type="ECO:0000256" key="4">
    <source>
        <dbReference type="ARBA" id="ARBA00022692"/>
    </source>
</evidence>
<comment type="subcellular location">
    <subcellularLocation>
        <location evidence="1 8">Cell outer membrane</location>
        <topology evidence="1 8">Multi-pass membrane protein</topology>
    </subcellularLocation>
</comment>
<dbReference type="AlphaFoldDB" id="A0A3N4Q3S6"/>
<evidence type="ECO:0000256" key="10">
    <source>
        <dbReference type="SAM" id="SignalP"/>
    </source>
</evidence>
<dbReference type="PROSITE" id="PS52016">
    <property type="entry name" value="TONB_DEPENDENT_REC_3"/>
    <property type="match status" value="1"/>
</dbReference>
<accession>A0A3N4Q3S6</accession>